<keyword evidence="4" id="KW-0808">Transferase</keyword>
<dbReference type="EMBL" id="VNIM01000022">
    <property type="protein sequence ID" value="TVV75297.1"/>
    <property type="molecule type" value="Genomic_DNA"/>
</dbReference>
<dbReference type="Gene3D" id="3.40.50.150">
    <property type="entry name" value="Vaccinia Virus protein VP39"/>
    <property type="match status" value="1"/>
</dbReference>
<dbReference type="InterPro" id="IPR023095">
    <property type="entry name" value="Ade_MeTrfase_dom_2"/>
</dbReference>
<dbReference type="SUPFAM" id="SSF53335">
    <property type="entry name" value="S-adenosyl-L-methionine-dependent methyltransferases"/>
    <property type="match status" value="1"/>
</dbReference>
<dbReference type="OrthoDB" id="9805629at2"/>
<dbReference type="Gene3D" id="1.10.1020.10">
    <property type="entry name" value="Adenine-specific Methyltransferase, Domain 2"/>
    <property type="match status" value="1"/>
</dbReference>
<comment type="similarity">
    <text evidence="1">Belongs to the N(4)/N(6)-methyltransferase family.</text>
</comment>
<evidence type="ECO:0000256" key="6">
    <source>
        <dbReference type="ARBA" id="ARBA00047942"/>
    </source>
</evidence>
<dbReference type="GO" id="GO:1904047">
    <property type="term" value="F:S-adenosyl-L-methionine binding"/>
    <property type="evidence" value="ECO:0007669"/>
    <property type="project" value="TreeGrafter"/>
</dbReference>
<evidence type="ECO:0000256" key="5">
    <source>
        <dbReference type="ARBA" id="ARBA00022691"/>
    </source>
</evidence>
<dbReference type="Proteomes" id="UP000318681">
    <property type="component" value="Unassembled WGS sequence"/>
</dbReference>
<dbReference type="PANTHER" id="PTHR30481">
    <property type="entry name" value="DNA ADENINE METHYLASE"/>
    <property type="match status" value="1"/>
</dbReference>
<dbReference type="PANTHER" id="PTHR30481:SF4">
    <property type="entry name" value="SITE-SPECIFIC DNA-METHYLTRANSFERASE (ADENINE-SPECIFIC)"/>
    <property type="match status" value="1"/>
</dbReference>
<name>A0A558R7E4_9SPHN</name>
<evidence type="ECO:0000313" key="7">
    <source>
        <dbReference type="EMBL" id="TVV75297.1"/>
    </source>
</evidence>
<evidence type="ECO:0000256" key="2">
    <source>
        <dbReference type="ARBA" id="ARBA00011900"/>
    </source>
</evidence>
<keyword evidence="8" id="KW-1185">Reference proteome</keyword>
<gene>
    <name evidence="7" type="ORF">FOY91_07565</name>
</gene>
<dbReference type="Pfam" id="PF02086">
    <property type="entry name" value="MethyltransfD12"/>
    <property type="match status" value="1"/>
</dbReference>
<dbReference type="GO" id="GO:0043565">
    <property type="term" value="F:sequence-specific DNA binding"/>
    <property type="evidence" value="ECO:0007669"/>
    <property type="project" value="TreeGrafter"/>
</dbReference>
<evidence type="ECO:0000256" key="3">
    <source>
        <dbReference type="ARBA" id="ARBA00022603"/>
    </source>
</evidence>
<dbReference type="GO" id="GO:0009307">
    <property type="term" value="P:DNA restriction-modification system"/>
    <property type="evidence" value="ECO:0007669"/>
    <property type="project" value="InterPro"/>
</dbReference>
<keyword evidence="3 7" id="KW-0489">Methyltransferase</keyword>
<proteinExistence type="inferred from homology"/>
<dbReference type="InterPro" id="IPR012263">
    <property type="entry name" value="M_m6A_EcoRV"/>
</dbReference>
<reference evidence="7 8" key="1">
    <citation type="submission" date="2019-07" db="EMBL/GenBank/DDBJ databases">
        <title>Sphingomonas solaris sp. nov., isolated from a solar panel from Boston, Massachusetts.</title>
        <authorList>
            <person name="Tanner K."/>
            <person name="Pascual J."/>
            <person name="Mancuso C."/>
            <person name="Pereto J."/>
            <person name="Khalil A."/>
            <person name="Vilanova C."/>
        </authorList>
    </citation>
    <scope>NUCLEOTIDE SEQUENCE [LARGE SCALE GENOMIC DNA]</scope>
    <source>
        <strain evidence="7 8">R4DWN</strain>
    </source>
</reference>
<dbReference type="GO" id="GO:0006298">
    <property type="term" value="P:mismatch repair"/>
    <property type="evidence" value="ECO:0007669"/>
    <property type="project" value="TreeGrafter"/>
</dbReference>
<sequence>METLTTVAAVSPAAPYLGGKRNLARRLVDRIGAIPHTTYVEPFVGMGGVFLRRTARPRAEVINDLSGDVATLFRVLQEHYPYFIDMLRWRLTSRAEFDRLRALPGDRLTDLQRAARFLYLQRLAFGGKVKGQHFGVSRANPGRFDVTKLEPMLADIHERLAGVVIEQLPYAEVIRRYDGPETLFYLDPPYWGCERDYGDGFARDDFERLADQLAAISGRFILSINDTPGAREVFGRFVIDEAETTWTVGAAAAGGGKRVTELIISSR</sequence>
<dbReference type="InterPro" id="IPR012327">
    <property type="entry name" value="MeTrfase_D12"/>
</dbReference>
<dbReference type="EC" id="2.1.1.72" evidence="2"/>
<organism evidence="7 8">
    <name type="scientific">Alterirhizorhabdus solaris</name>
    <dbReference type="NCBI Taxonomy" id="2529389"/>
    <lineage>
        <taxon>Bacteria</taxon>
        <taxon>Pseudomonadati</taxon>
        <taxon>Pseudomonadota</taxon>
        <taxon>Alphaproteobacteria</taxon>
        <taxon>Sphingomonadales</taxon>
        <taxon>Rhizorhabdaceae</taxon>
        <taxon>Alterirhizorhabdus</taxon>
    </lineage>
</organism>
<dbReference type="PIRSF" id="PIRSF000398">
    <property type="entry name" value="M_m6A_EcoRV"/>
    <property type="match status" value="1"/>
</dbReference>
<evidence type="ECO:0000313" key="8">
    <source>
        <dbReference type="Proteomes" id="UP000318681"/>
    </source>
</evidence>
<dbReference type="GO" id="GO:0009007">
    <property type="term" value="F:site-specific DNA-methyltransferase (adenine-specific) activity"/>
    <property type="evidence" value="ECO:0007669"/>
    <property type="project" value="UniProtKB-EC"/>
</dbReference>
<evidence type="ECO:0000256" key="1">
    <source>
        <dbReference type="ARBA" id="ARBA00006594"/>
    </source>
</evidence>
<dbReference type="PRINTS" id="PR00505">
    <property type="entry name" value="D12N6MTFRASE"/>
</dbReference>
<dbReference type="AlphaFoldDB" id="A0A558R7E4"/>
<dbReference type="GO" id="GO:0032259">
    <property type="term" value="P:methylation"/>
    <property type="evidence" value="ECO:0007669"/>
    <property type="project" value="UniProtKB-KW"/>
</dbReference>
<comment type="catalytic activity">
    <reaction evidence="6">
        <text>a 2'-deoxyadenosine in DNA + S-adenosyl-L-methionine = an N(6)-methyl-2'-deoxyadenosine in DNA + S-adenosyl-L-homocysteine + H(+)</text>
        <dbReference type="Rhea" id="RHEA:15197"/>
        <dbReference type="Rhea" id="RHEA-COMP:12418"/>
        <dbReference type="Rhea" id="RHEA-COMP:12419"/>
        <dbReference type="ChEBI" id="CHEBI:15378"/>
        <dbReference type="ChEBI" id="CHEBI:57856"/>
        <dbReference type="ChEBI" id="CHEBI:59789"/>
        <dbReference type="ChEBI" id="CHEBI:90615"/>
        <dbReference type="ChEBI" id="CHEBI:90616"/>
        <dbReference type="EC" id="2.1.1.72"/>
    </reaction>
</comment>
<dbReference type="RefSeq" id="WP_145149715.1">
    <property type="nucleotide sequence ID" value="NZ_VNIM01000022.1"/>
</dbReference>
<comment type="caution">
    <text evidence="7">The sequence shown here is derived from an EMBL/GenBank/DDBJ whole genome shotgun (WGS) entry which is preliminary data.</text>
</comment>
<keyword evidence="5" id="KW-0949">S-adenosyl-L-methionine</keyword>
<accession>A0A558R7E4</accession>
<evidence type="ECO:0000256" key="4">
    <source>
        <dbReference type="ARBA" id="ARBA00022679"/>
    </source>
</evidence>
<dbReference type="InterPro" id="IPR029063">
    <property type="entry name" value="SAM-dependent_MTases_sf"/>
</dbReference>
<protein>
    <recommendedName>
        <fullName evidence="2">site-specific DNA-methyltransferase (adenine-specific)</fullName>
        <ecNumber evidence="2">2.1.1.72</ecNumber>
    </recommendedName>
</protein>